<dbReference type="PANTHER" id="PTHR43540">
    <property type="entry name" value="PEROXYUREIDOACRYLATE/UREIDOACRYLATE AMIDOHYDROLASE-RELATED"/>
    <property type="match status" value="1"/>
</dbReference>
<dbReference type="PANTHER" id="PTHR43540:SF6">
    <property type="entry name" value="ISOCHORISMATASE-LIKE DOMAIN-CONTAINING PROTEIN"/>
    <property type="match status" value="1"/>
</dbReference>
<evidence type="ECO:0000313" key="3">
    <source>
        <dbReference type="EMBL" id="SHG60461.1"/>
    </source>
</evidence>
<dbReference type="Pfam" id="PF00857">
    <property type="entry name" value="Isochorismatase"/>
    <property type="match status" value="1"/>
</dbReference>
<dbReference type="InterPro" id="IPR036380">
    <property type="entry name" value="Isochorismatase-like_sf"/>
</dbReference>
<evidence type="ECO:0000313" key="4">
    <source>
        <dbReference type="Proteomes" id="UP000189796"/>
    </source>
</evidence>
<protein>
    <submittedName>
        <fullName evidence="3">Ureidoacrylate peracid hydrolase</fullName>
    </submittedName>
</protein>
<dbReference type="CDD" id="cd00431">
    <property type="entry name" value="cysteine_hydrolases"/>
    <property type="match status" value="1"/>
</dbReference>
<evidence type="ECO:0000256" key="1">
    <source>
        <dbReference type="ARBA" id="ARBA00022801"/>
    </source>
</evidence>
<reference evidence="3 4" key="1">
    <citation type="submission" date="2016-11" db="EMBL/GenBank/DDBJ databases">
        <authorList>
            <person name="Jaros S."/>
            <person name="Januszkiewicz K."/>
            <person name="Wedrychowicz H."/>
        </authorList>
    </citation>
    <scope>NUCLEOTIDE SEQUENCE [LARGE SCALE GENOMIC DNA]</scope>
    <source>
        <strain evidence="3 4">GAS138</strain>
    </source>
</reference>
<gene>
    <name evidence="3" type="ORF">SAMN05443248_2113</name>
</gene>
<dbReference type="Proteomes" id="UP000189796">
    <property type="component" value="Chromosome I"/>
</dbReference>
<organism evidence="3 4">
    <name type="scientific">Bradyrhizobium erythrophlei</name>
    <dbReference type="NCBI Taxonomy" id="1437360"/>
    <lineage>
        <taxon>Bacteria</taxon>
        <taxon>Pseudomonadati</taxon>
        <taxon>Pseudomonadota</taxon>
        <taxon>Alphaproteobacteria</taxon>
        <taxon>Hyphomicrobiales</taxon>
        <taxon>Nitrobacteraceae</taxon>
        <taxon>Bradyrhizobium</taxon>
    </lineage>
</organism>
<name>A0A1M5L641_9BRAD</name>
<dbReference type="InterPro" id="IPR000868">
    <property type="entry name" value="Isochorismatase-like_dom"/>
</dbReference>
<proteinExistence type="predicted"/>
<evidence type="ECO:0000259" key="2">
    <source>
        <dbReference type="Pfam" id="PF00857"/>
    </source>
</evidence>
<feature type="domain" description="Isochorismatase-like" evidence="2">
    <location>
        <begin position="53"/>
        <end position="236"/>
    </location>
</feature>
<keyword evidence="1 3" id="KW-0378">Hydrolase</keyword>
<dbReference type="AlphaFoldDB" id="A0A1M5L641"/>
<accession>A0A1M5L641</accession>
<dbReference type="Gene3D" id="3.40.50.850">
    <property type="entry name" value="Isochorismatase-like"/>
    <property type="match status" value="1"/>
</dbReference>
<sequence length="260" mass="28632">MKRAPIRRTRDLGGPARWKCLLPAITAAQERALCDNNTELLMRLDQKIDPRHCALVVIDVQNDFAASGGFFDKVGADLKPIQTERVPALLRLIAAARKAGVLVIFVQAIYDPECLSEPMRERNARLGMEMPRCLTGSWGADFFEVRPEAGEPVVIKHRYSAMTNPEFTGILEQRKIRSLLLTGIATDTCVESLGRDAYFIDYYVTVVADCCGAASEQDHVGALRRFNRDYGQVVDSSEVAAIWNAGCAAAGQPVFTSVPN</sequence>
<dbReference type="SUPFAM" id="SSF52499">
    <property type="entry name" value="Isochorismatase-like hydrolases"/>
    <property type="match status" value="1"/>
</dbReference>
<dbReference type="GO" id="GO:0016787">
    <property type="term" value="F:hydrolase activity"/>
    <property type="evidence" value="ECO:0007669"/>
    <property type="project" value="UniProtKB-KW"/>
</dbReference>
<dbReference type="EMBL" id="LT670817">
    <property type="protein sequence ID" value="SHG60461.1"/>
    <property type="molecule type" value="Genomic_DNA"/>
</dbReference>
<dbReference type="InterPro" id="IPR050272">
    <property type="entry name" value="Isochorismatase-like_hydrls"/>
</dbReference>